<evidence type="ECO:0000256" key="2">
    <source>
        <dbReference type="ARBA" id="ARBA00023027"/>
    </source>
</evidence>
<name>A0A0G0SYM3_9BACT</name>
<dbReference type="Gene3D" id="3.40.50.300">
    <property type="entry name" value="P-loop containing nucleotide triphosphate hydrolases"/>
    <property type="match status" value="1"/>
</dbReference>
<dbReference type="InterPro" id="IPR036291">
    <property type="entry name" value="NAD(P)-bd_dom_sf"/>
</dbReference>
<sequence length="504" mass="58104">MRLIFNVPGTNLTYIINHKGERLSPKEKKEYRLETVRKLPRGFVPLHAVLLKNKKRGIAISGSSGSGKTTLAEILVNKFKYKLVANDFIVVWNQKGNLYASDLNSKENNRGKQKTKLTSVFFVSDKDKRDIYKQSENEFFEHFVGTLYPLDRNLLKKFEQEDVYRIIRALHICLGNKTSNKQRWAEIINSYYNSKKIARIGIIGIGTIGNTLLNLIIAKPWLRILNIISTDRKKLKGISLDLRSANPQVLVNISKTYRDLFNNSDLVVIAFNVKNEPLVVFGGERNMKIYSHAKVIWEISRSVRNSKYRGFLLVVTNPVDIMSWALYEFSNINDKGYRDWNGLYSNQVYGIGLGLDYKRMQVLENNPENNLELVGEHGENLTLCRVIDESKLSVMKNDKLLKLIKEYSPEIRKYTDRTIFGPVHEIYEVLQVIRKRSGEMRVSLLNDNGVVLGDVVKLQNGIISRKFEYKNNLQRKLESLEKVQRVYYKLLKKNGAGEFGGVKK</sequence>
<protein>
    <submittedName>
        <fullName evidence="4">L-lactate dehydrogenase</fullName>
    </submittedName>
</protein>
<dbReference type="Proteomes" id="UP000034793">
    <property type="component" value="Unassembled WGS sequence"/>
</dbReference>
<dbReference type="GO" id="GO:0006089">
    <property type="term" value="P:lactate metabolic process"/>
    <property type="evidence" value="ECO:0007669"/>
    <property type="project" value="TreeGrafter"/>
</dbReference>
<dbReference type="InterPro" id="IPR001236">
    <property type="entry name" value="Lactate/malate_DH_N"/>
</dbReference>
<evidence type="ECO:0000256" key="1">
    <source>
        <dbReference type="ARBA" id="ARBA00023002"/>
    </source>
</evidence>
<comment type="caution">
    <text evidence="4">The sequence shown here is derived from an EMBL/GenBank/DDBJ whole genome shotgun (WGS) entry which is preliminary data.</text>
</comment>
<reference evidence="4 5" key="1">
    <citation type="journal article" date="2015" name="Nature">
        <title>rRNA introns, odd ribosomes, and small enigmatic genomes across a large radiation of phyla.</title>
        <authorList>
            <person name="Brown C.T."/>
            <person name="Hug L.A."/>
            <person name="Thomas B.C."/>
            <person name="Sharon I."/>
            <person name="Castelle C.J."/>
            <person name="Singh A."/>
            <person name="Wilkins M.J."/>
            <person name="Williams K.H."/>
            <person name="Banfield J.F."/>
        </authorList>
    </citation>
    <scope>NUCLEOTIDE SEQUENCE [LARGE SCALE GENOMIC DNA]</scope>
</reference>
<dbReference type="SUPFAM" id="SSF51735">
    <property type="entry name" value="NAD(P)-binding Rossmann-fold domains"/>
    <property type="match status" value="1"/>
</dbReference>
<dbReference type="GO" id="GO:0004459">
    <property type="term" value="F:L-lactate dehydrogenase (NAD+) activity"/>
    <property type="evidence" value="ECO:0007669"/>
    <property type="project" value="TreeGrafter"/>
</dbReference>
<dbReference type="PRINTS" id="PR00086">
    <property type="entry name" value="LLDHDRGNASE"/>
</dbReference>
<dbReference type="InterPro" id="IPR001557">
    <property type="entry name" value="L-lactate/malate_DH"/>
</dbReference>
<evidence type="ECO:0000313" key="5">
    <source>
        <dbReference type="Proteomes" id="UP000034793"/>
    </source>
</evidence>
<feature type="domain" description="Lactate/malate dehydrogenase N-terminal" evidence="3">
    <location>
        <begin position="199"/>
        <end position="334"/>
    </location>
</feature>
<dbReference type="PANTHER" id="PTHR43128:SF16">
    <property type="entry name" value="L-LACTATE DEHYDROGENASE"/>
    <property type="match status" value="1"/>
</dbReference>
<dbReference type="EMBL" id="LBXL01000003">
    <property type="protein sequence ID" value="KKR30687.1"/>
    <property type="molecule type" value="Genomic_DNA"/>
</dbReference>
<dbReference type="Gene3D" id="3.40.50.720">
    <property type="entry name" value="NAD(P)-binding Rossmann-like Domain"/>
    <property type="match status" value="1"/>
</dbReference>
<organism evidence="4 5">
    <name type="scientific">Candidatus Woesebacteria bacterium GW2011_GWA1_39_8</name>
    <dbReference type="NCBI Taxonomy" id="1618552"/>
    <lineage>
        <taxon>Bacteria</taxon>
        <taxon>Candidatus Woeseibacteriota</taxon>
    </lineage>
</organism>
<dbReference type="PANTHER" id="PTHR43128">
    <property type="entry name" value="L-2-HYDROXYCARBOXYLATE DEHYDROGENASE (NAD(P)(+))"/>
    <property type="match status" value="1"/>
</dbReference>
<dbReference type="InterPro" id="IPR027417">
    <property type="entry name" value="P-loop_NTPase"/>
</dbReference>
<gene>
    <name evidence="4" type="ORF">UT61_C0003G0015</name>
</gene>
<proteinExistence type="predicted"/>
<dbReference type="Pfam" id="PF00056">
    <property type="entry name" value="Ldh_1_N"/>
    <property type="match status" value="1"/>
</dbReference>
<keyword evidence="1" id="KW-0560">Oxidoreductase</keyword>
<evidence type="ECO:0000313" key="4">
    <source>
        <dbReference type="EMBL" id="KKR30687.1"/>
    </source>
</evidence>
<dbReference type="AlphaFoldDB" id="A0A0G0SYM3"/>
<keyword evidence="2" id="KW-0520">NAD</keyword>
<dbReference type="SUPFAM" id="SSF53795">
    <property type="entry name" value="PEP carboxykinase-like"/>
    <property type="match status" value="1"/>
</dbReference>
<evidence type="ECO:0000259" key="3">
    <source>
        <dbReference type="Pfam" id="PF00056"/>
    </source>
</evidence>
<dbReference type="SUPFAM" id="SSF52540">
    <property type="entry name" value="P-loop containing nucleoside triphosphate hydrolases"/>
    <property type="match status" value="1"/>
</dbReference>
<accession>A0A0G0SYM3</accession>